<reference evidence="3 4" key="1">
    <citation type="submission" date="2023-03" db="EMBL/GenBank/DDBJ databases">
        <title>Genome insight into feeding habits of ladybird beetles.</title>
        <authorList>
            <person name="Li H.-S."/>
            <person name="Huang Y.-H."/>
            <person name="Pang H."/>
        </authorList>
    </citation>
    <scope>NUCLEOTIDE SEQUENCE [LARGE SCALE GENOMIC DNA]</scope>
    <source>
        <strain evidence="3">SYSU_2023b</strain>
        <tissue evidence="3">Whole body</tissue>
    </source>
</reference>
<evidence type="ECO:0000313" key="3">
    <source>
        <dbReference type="EMBL" id="KAK9871123.1"/>
    </source>
</evidence>
<name>A0AAW1TR23_9CUCU</name>
<comment type="caution">
    <text evidence="3">The sequence shown here is derived from an EMBL/GenBank/DDBJ whole genome shotgun (WGS) entry which is preliminary data.</text>
</comment>
<dbReference type="InterPro" id="IPR016187">
    <property type="entry name" value="CTDL_fold"/>
</dbReference>
<evidence type="ECO:0000313" key="4">
    <source>
        <dbReference type="Proteomes" id="UP001431783"/>
    </source>
</evidence>
<dbReference type="InterPro" id="IPR001304">
    <property type="entry name" value="C-type_lectin-like"/>
</dbReference>
<organism evidence="3 4">
    <name type="scientific">Henosepilachna vigintioctopunctata</name>
    <dbReference type="NCBI Taxonomy" id="420089"/>
    <lineage>
        <taxon>Eukaryota</taxon>
        <taxon>Metazoa</taxon>
        <taxon>Ecdysozoa</taxon>
        <taxon>Arthropoda</taxon>
        <taxon>Hexapoda</taxon>
        <taxon>Insecta</taxon>
        <taxon>Pterygota</taxon>
        <taxon>Neoptera</taxon>
        <taxon>Endopterygota</taxon>
        <taxon>Coleoptera</taxon>
        <taxon>Polyphaga</taxon>
        <taxon>Cucujiformia</taxon>
        <taxon>Coccinelloidea</taxon>
        <taxon>Coccinellidae</taxon>
        <taxon>Epilachninae</taxon>
        <taxon>Epilachnini</taxon>
        <taxon>Henosepilachna</taxon>
    </lineage>
</organism>
<dbReference type="Gene3D" id="3.10.100.10">
    <property type="entry name" value="Mannose-Binding Protein A, subunit A"/>
    <property type="match status" value="1"/>
</dbReference>
<dbReference type="CDD" id="cd00037">
    <property type="entry name" value="CLECT"/>
    <property type="match status" value="1"/>
</dbReference>
<keyword evidence="4" id="KW-1185">Reference proteome</keyword>
<dbReference type="Proteomes" id="UP001431783">
    <property type="component" value="Unassembled WGS sequence"/>
</dbReference>
<keyword evidence="1" id="KW-1015">Disulfide bond</keyword>
<dbReference type="InterPro" id="IPR016186">
    <property type="entry name" value="C-type_lectin-like/link_sf"/>
</dbReference>
<dbReference type="InterPro" id="IPR018378">
    <property type="entry name" value="C-type_lectin_CS"/>
</dbReference>
<dbReference type="InterPro" id="IPR050111">
    <property type="entry name" value="C-type_lectin/snaclec_domain"/>
</dbReference>
<evidence type="ECO:0000259" key="2">
    <source>
        <dbReference type="PROSITE" id="PS50041"/>
    </source>
</evidence>
<dbReference type="SUPFAM" id="SSF56436">
    <property type="entry name" value="C-type lectin-like"/>
    <property type="match status" value="1"/>
</dbReference>
<protein>
    <recommendedName>
        <fullName evidence="2">C-type lectin domain-containing protein</fullName>
    </recommendedName>
</protein>
<dbReference type="Pfam" id="PF00059">
    <property type="entry name" value="Lectin_C"/>
    <property type="match status" value="1"/>
</dbReference>
<dbReference type="EMBL" id="JARQZJ010000005">
    <property type="protein sequence ID" value="KAK9871123.1"/>
    <property type="molecule type" value="Genomic_DNA"/>
</dbReference>
<dbReference type="PROSITE" id="PS50041">
    <property type="entry name" value="C_TYPE_LECTIN_2"/>
    <property type="match status" value="1"/>
</dbReference>
<feature type="domain" description="C-type lectin" evidence="2">
    <location>
        <begin position="1"/>
        <end position="96"/>
    </location>
</feature>
<proteinExistence type="predicted"/>
<gene>
    <name evidence="3" type="ORF">WA026_011407</name>
</gene>
<dbReference type="AlphaFoldDB" id="A0AAW1TR23"/>
<accession>A0AAW1TR23</accession>
<sequence>MDLLNIETEEENNLITQMLTNLTNIDHVWTSGTDLQEEGSYVWMSTGEGFTFTNWEPRQPDNFLNAEHCIEIRKSNEQGYYWNDSYCSYKFKFVCEVTNCASSCKC</sequence>
<dbReference type="PANTHER" id="PTHR22803">
    <property type="entry name" value="MANNOSE, PHOSPHOLIPASE, LECTIN RECEPTOR RELATED"/>
    <property type="match status" value="1"/>
</dbReference>
<dbReference type="PROSITE" id="PS00615">
    <property type="entry name" value="C_TYPE_LECTIN_1"/>
    <property type="match status" value="1"/>
</dbReference>
<evidence type="ECO:0000256" key="1">
    <source>
        <dbReference type="ARBA" id="ARBA00023157"/>
    </source>
</evidence>